<feature type="domain" description="PFL" evidence="11">
    <location>
        <begin position="1595"/>
        <end position="2301"/>
    </location>
</feature>
<evidence type="ECO:0000256" key="3">
    <source>
        <dbReference type="ARBA" id="ARBA00022723"/>
    </source>
</evidence>
<evidence type="ECO:0000256" key="4">
    <source>
        <dbReference type="ARBA" id="ARBA00022818"/>
    </source>
</evidence>
<evidence type="ECO:0000259" key="10">
    <source>
        <dbReference type="PROSITE" id="PS51149"/>
    </source>
</evidence>
<evidence type="ECO:0000256" key="6">
    <source>
        <dbReference type="ARBA" id="ARBA00023004"/>
    </source>
</evidence>
<organism evidence="12 13">
    <name type="scientific">Porites lobata</name>
    <dbReference type="NCBI Taxonomy" id="104759"/>
    <lineage>
        <taxon>Eukaryota</taxon>
        <taxon>Metazoa</taxon>
        <taxon>Cnidaria</taxon>
        <taxon>Anthozoa</taxon>
        <taxon>Hexacorallia</taxon>
        <taxon>Scleractinia</taxon>
        <taxon>Fungiina</taxon>
        <taxon>Poritidae</taxon>
        <taxon>Porites</taxon>
    </lineage>
</organism>
<feature type="domain" description="PFL" evidence="11">
    <location>
        <begin position="390"/>
        <end position="1090"/>
    </location>
</feature>
<dbReference type="InterPro" id="IPR048328">
    <property type="entry name" value="Dyp_perox_C"/>
</dbReference>
<dbReference type="InterPro" id="IPR004184">
    <property type="entry name" value="PFL_dom"/>
</dbReference>
<dbReference type="InterPro" id="IPR051215">
    <property type="entry name" value="GRE"/>
</dbReference>
<dbReference type="Proteomes" id="UP001159405">
    <property type="component" value="Unassembled WGS sequence"/>
</dbReference>
<keyword evidence="4 8" id="KW-0556">Organic radical</keyword>
<evidence type="ECO:0000313" key="12">
    <source>
        <dbReference type="EMBL" id="CAH3130703.1"/>
    </source>
</evidence>
<name>A0ABN8P1V8_9CNID</name>
<accession>A0ABN8P1V8</accession>
<evidence type="ECO:0000256" key="1">
    <source>
        <dbReference type="ARBA" id="ARBA00001970"/>
    </source>
</evidence>
<comment type="caution">
    <text evidence="12">The sequence shown here is derived from an EMBL/GenBank/DDBJ whole genome shotgun (WGS) entry which is preliminary data.</text>
</comment>
<evidence type="ECO:0000259" key="11">
    <source>
        <dbReference type="PROSITE" id="PS51554"/>
    </source>
</evidence>
<feature type="region of interest" description="Disordered" evidence="9">
    <location>
        <begin position="2298"/>
        <end position="2321"/>
    </location>
</feature>
<dbReference type="Pfam" id="PF02901">
    <property type="entry name" value="PFL-like"/>
    <property type="match status" value="3"/>
</dbReference>
<dbReference type="InterPro" id="IPR011008">
    <property type="entry name" value="Dimeric_a/b-barrel"/>
</dbReference>
<dbReference type="PANTHER" id="PTHR43641">
    <property type="entry name" value="FORMATE ACETYLTRANSFERASE 3-RELATED"/>
    <property type="match status" value="1"/>
</dbReference>
<evidence type="ECO:0000256" key="8">
    <source>
        <dbReference type="PROSITE-ProRule" id="PRU00493"/>
    </source>
</evidence>
<proteinExistence type="predicted"/>
<evidence type="ECO:0000256" key="9">
    <source>
        <dbReference type="SAM" id="MobiDB-lite"/>
    </source>
</evidence>
<dbReference type="Gene3D" id="3.20.70.20">
    <property type="match status" value="3"/>
</dbReference>
<dbReference type="InterPro" id="IPR001150">
    <property type="entry name" value="Gly_radical"/>
</dbReference>
<protein>
    <submittedName>
        <fullName evidence="12">Uncharacterized protein</fullName>
    </submittedName>
</protein>
<sequence>MSSQNEFKEDEVLHKAQRGLFFGKPKFGIFVLARYKEGLDVDQAHSGIVTAACDVIKYALKLEESSGSESRTRAIVGFDPNQWSKWYKDDPKLANLELRDPGKRLVKDSQKFLDTGGDVYFLLKSDVQGELEKVLDYLKDRMKEFCGDNFDVTKSQPPSKRILQNSFTDGVANPCDAESIKSYIVKNEGAVAGYPGSTYLLSQKFEFNWTVLGQMDKIQKEDMIGRKSGTDTFIPHTDKRAHITCVHVVQDVPPVNVLTRHPRVFRVSMPYGHVENEPSKEEGLMYLHMCNRVETFKTILKNIAGNDKESKLGEVTVDKLISAVQPLQGTFWYVPSAEELKLPTLKERRFELLDFWNVRSPTNDYLFYNQREYLYRMTTGGYNPGDPPSDRVLRLLDYAFLQWNDQWFKRREFPKYPHLLERISPKKKDVVQGSSIMIRKGWAIKVSLGRLLTTNKISKLENPAFFGRKADSFSIHPDEIIVGRMPPCFSLGLGKAVMPYLHEDEKMPAFFKGLSEAAGMGHVIPDYETLLQKGLAKMKQEMSANKGDTKEQQEFVTSCMHTLNGVQKYIRNFGFLAGYMAQKNEFALSNAQRDNLKKVEARMKKIATDRPETFVEAVQLLYSFHCCLHLTGEPTSIGRLDQMLEPFLQGTPAEEAQEIIDCLFVKLCEHAHLNARLLNDLGTWGMTAVPYASTGMFANGDTINQWVQQITVGGYKANDASAPEDGCNAITLMCLKASRRLPLTAPCLSLRMHKNMPTEVLKEAAKTALSGGAHPVLLHDDSLIEGLQKAGTPDLPVSLKSARNYACDGCYEPIFPGETDFSLAYIALLQVLEMAINHGSTYALAGPAYLEGAPQSLPTVPPEEISSFEQLKELFALHLRVRTEYNIFLLLINYGNIVEFCPSPLLSSVIRGCLETKRDIYNGGANYALIGVQFITFANTVDALYAIKRLCFDHDSAVISLSEMVRCLKCDWGFNMQEPFHDDLAGNTRGQRLSDTYQEVRERALLLPKFGTAEAAENVDIQNITSCKCDPEGGRDAPDGQPLKDLISGLKKKYSVPGAPFDVLLPTGSGTFEGYVGWGAGCGASADGRRSGSPVASDIGAAPTPLDKPATAKSSEIYKSMKCWDLPSIKVGFANGAEIGLKIDEKFREGDLVTFLKNYADGNGIGGNIITITCSDPETFSNAQKNPEKRLGRVFHHLLHCSSEAHGKEALLSQDEVLHKAQRGLFFGKPKFGIFVLARYKKGLDVDREHSGIVTAACDVIKYALKLEESSGSESRTRAIVGFDPNQWSKWYKDDPQLANLELRDPGRRLVKDSQKFLDTGGDVYFLLKSDVQGELEKVLDYLKNRMKEFCGDNFDVTKSQPPSKRILQNSFTDGVANPCDAESIKSYIVKNEGAVAGYPGSTYLLSQKFEFNWTVLGQMDKIQKEDMIGRKSGTDTFIPHTDKRAHITCVHVVQDVPPVNVLTRHPRVFRVSMPYGHVENEPSKEEGLMYLHMCNSVETFKTILKNIAGNDKESKLGEVTVDKLISAVQPLQGTFWYVPSAQELKLPTLKERRFELLDFWNVRSPTNDYLFYNQREYLYRMTTGGYNPGDPPSDRVLRLLDYAFLQWNDQWFKRREFPKYPHLLERISPKKKDVVQGASIMIRKGWAIKVSLGRLLTTNKISKLENPAFFGRKADSFSIHPDEIIVGRMPPCFSLGLGKAVMPYLHEDEKMPAFFKGLSEAAGMGHVIPDYETLLQKGLAKMKQEMSANKGDTKEQQEFVTSCMHTLNGVQKYIRNFGFLAGYMAQKNEFALSNAQRDNLKKVEARMKKIATDRPETFVEAVQLLYSFHCCLHLTGEPTSIGRLDQMLEPFLQGTPAEEAQEIIDCLFVKLCEHAHLNARLLNDLGTWGMTAVPYASTGMFANGDTINQWVQQITVGGYKANDASVPEDGCNAITLMCLKASRRLPLTAPCLSLRMHKNMPTEVLKEAAKTALSGGAHPVLLHDDSLIEGLQKAGTPDLPVSLKSARNYACDGCYEPIFPGETDFSLAYIALLQVLEMAINHGSTYALAGPTYLEGAPQSLPTVPPEEISSFEQLKELFAPHLRVRTEYNIFLLLINYGNIVEFCPSPLLSSVIRGCLETKRDIYNGGANYALIGVQFITFANTVDALYAIKRLCFDHDSAVISLSEMVRCLKCDWGFNMQEPFHDDLAGNTRGQRLSDTYQEVRERALLLPKFGTAEAAENADIQNITSWLADQVANVTQKVARDAPDGQPLKDLISGLKKKYSVPGAPFDVLLPTGSGTFEGYVGWGAGCGASADGRRSGSPVASDIGAAPTPLDKPATAKSSEIYKSMKCWDLPSIKVGFANGAEIGLKIDEKFKEGDLVTFLKNYADGNGIGGNIITITCSDPETFSNAQKNPEKRLGRVFHHLLHCSSEAHGKEALLSQDEVLHKAQRGLFFGKPKFGIFVLARYKKGLDVDREHSGIVTAACDVIKYALKLEESSGSESRTRAIVGFDPNQWSKWYKDDPQLANLELRDPGRRLVKDSQKFLDTGGDVYFLLKSDVQGELEKVLDYLKNRMKEFCGDNFDVTKSQPPSKRILQNSFTDGVANPCDAESIKSYIVKNEGAVAGYPGSTYLLSQKFEFNWTVLGQMDKIQKEDMIGRKSGTDTFIPHTDKRAHITCVHVVQDVPPVNVLTRHPRVFRVSMPYGHVENEPSKEEGLMYLHMCNSVETFKTILKNIAGNDKESKLGEVTVDKLISAVQPLQGTFWYVPSAEELKLPTLKERRFELLDFWNVRSPTNDYLFYNQREYLYRMTTGGYNPGDPPSDRVLRLLDYAFLQWNDQWFKRREFPKYPHLLERISPKKKDVAQGASIMIRKGWAIKVSLGRLLTTNKISKLENPAFFGRKADSFSIHPDEIIVGRMPPCFSLGLGKAVMPYLHEDEKMPAFFKGLSEAAGMGHVIPDYETLLQKGLAKMKQEMSANKGDTKEQQEFVTSCMHTLNGVQKYIRNFGFLAGYMAQKNEFALSDAQRDNLKKVEARMKKIATDRPETFVEAVQLLYSFHCCLHLTGEPTSIGRLDQMLEPFLQGTPAEEAQEIIDCLFVKLCEHAHLNARLLNDLGTWGMTAVPYASTGMFANGDTINQWVQQITVGGYKANDASAPEDGCNAITLMCLKASRRLPLTAPCLSLRMHKNMPTEVLKEAAKTALSGGAHPVLLHDDSLIEGLQKAGTPDLPVSPKSARNYACDGCYEPIFPGETDFSLAYIALLQVLEMAINHGSTYALAGPAYLEGAPQSLPTVPPEEISSFEQLKELFALHLRVRTEYNIFLLLINYGNIVEFCPSPLLSSVIRGCLETKRDIYNGGANYALIGVQFITFANTVDALYAIKRLCFDHDSAVISLSEMVRCLKCDWGFNMQEPFHDDLAGNTRGQRLSDTYKEVRERALLLPKFGTAEAAENVDIQNITSWLADQVANVTQKVARDAPDGQPLKDLISGLKKKYSVPGAPFDVLLPTGSGTFEGYVGWGAGCGASADGRRSGSPVASDIGAAPTPLDKPAIAKSSEIYKSMKCWDLPSIKVGFANGAEIGLKIDEKFKEGDLVTFLKNYADGNGIGGNIITITCSDPETFSNAQKNPEKYDLIRVRTGGWGEFFITFFTAHQKHMERRLYYHVA</sequence>
<keyword evidence="7" id="KW-0456">Lyase</keyword>
<dbReference type="InterPro" id="IPR006314">
    <property type="entry name" value="Dyp_peroxidase"/>
</dbReference>
<keyword evidence="5" id="KW-0560">Oxidoreductase</keyword>
<evidence type="ECO:0000256" key="7">
    <source>
        <dbReference type="ARBA" id="ARBA00023239"/>
    </source>
</evidence>
<keyword evidence="3" id="KW-0479">Metal-binding</keyword>
<dbReference type="SUPFAM" id="SSF54909">
    <property type="entry name" value="Dimeric alpha+beta barrel"/>
    <property type="match status" value="3"/>
</dbReference>
<dbReference type="PROSITE" id="PS51404">
    <property type="entry name" value="DYP_PEROXIDASE"/>
    <property type="match status" value="3"/>
</dbReference>
<dbReference type="EMBL" id="CALNXK010000048">
    <property type="protein sequence ID" value="CAH3130703.1"/>
    <property type="molecule type" value="Genomic_DNA"/>
</dbReference>
<keyword evidence="13" id="KW-1185">Reference proteome</keyword>
<comment type="cofactor">
    <cofactor evidence="1">
        <name>heme b</name>
        <dbReference type="ChEBI" id="CHEBI:60344"/>
    </cofactor>
</comment>
<evidence type="ECO:0000256" key="5">
    <source>
        <dbReference type="ARBA" id="ARBA00023002"/>
    </source>
</evidence>
<reference evidence="12 13" key="1">
    <citation type="submission" date="2022-05" db="EMBL/GenBank/DDBJ databases">
        <authorList>
            <consortium name="Genoscope - CEA"/>
            <person name="William W."/>
        </authorList>
    </citation>
    <scope>NUCLEOTIDE SEQUENCE [LARGE SCALE GENOMIC DNA]</scope>
</reference>
<dbReference type="PROSITE" id="PS51149">
    <property type="entry name" value="GLY_RADICAL_2"/>
    <property type="match status" value="1"/>
</dbReference>
<feature type="domain" description="Glycine radical" evidence="10">
    <location>
        <begin position="3523"/>
        <end position="3646"/>
    </location>
</feature>
<dbReference type="PROSITE" id="PS51554">
    <property type="entry name" value="PFL"/>
    <property type="match status" value="3"/>
</dbReference>
<keyword evidence="2" id="KW-0575">Peroxidase</keyword>
<dbReference type="SUPFAM" id="SSF51998">
    <property type="entry name" value="PFL-like glycyl radical enzymes"/>
    <property type="match status" value="3"/>
</dbReference>
<keyword evidence="6" id="KW-0408">Iron</keyword>
<feature type="domain" description="PFL" evidence="11">
    <location>
        <begin position="2806"/>
        <end position="3512"/>
    </location>
</feature>
<dbReference type="PANTHER" id="PTHR43641:SF2">
    <property type="entry name" value="DEHYDRATASE YBIW-RELATED"/>
    <property type="match status" value="1"/>
</dbReference>
<gene>
    <name evidence="12" type="ORF">PLOB_00034785</name>
</gene>
<feature type="modified residue" description="Glycine radical" evidence="8">
    <location>
        <position position="3621"/>
    </location>
</feature>
<dbReference type="Pfam" id="PF20628">
    <property type="entry name" value="Dyp_perox_C"/>
    <property type="match status" value="3"/>
</dbReference>
<evidence type="ECO:0000256" key="2">
    <source>
        <dbReference type="ARBA" id="ARBA00022559"/>
    </source>
</evidence>
<evidence type="ECO:0000313" key="13">
    <source>
        <dbReference type="Proteomes" id="UP001159405"/>
    </source>
</evidence>